<accession>A0A8T0HG15</accession>
<comment type="caution">
    <text evidence="3">The sequence shown here is derived from an EMBL/GenBank/DDBJ whole genome shotgun (WGS) entry which is preliminary data.</text>
</comment>
<dbReference type="PROSITE" id="PS51257">
    <property type="entry name" value="PROKAR_LIPOPROTEIN"/>
    <property type="match status" value="1"/>
</dbReference>
<dbReference type="AlphaFoldDB" id="A0A8T0HG15"/>
<keyword evidence="4" id="KW-1185">Reference proteome</keyword>
<feature type="signal peptide" evidence="2">
    <location>
        <begin position="1"/>
        <end position="28"/>
    </location>
</feature>
<feature type="region of interest" description="Disordered" evidence="1">
    <location>
        <begin position="77"/>
        <end position="99"/>
    </location>
</feature>
<evidence type="ECO:0000313" key="4">
    <source>
        <dbReference type="Proteomes" id="UP000822688"/>
    </source>
</evidence>
<reference evidence="3" key="1">
    <citation type="submission" date="2020-06" db="EMBL/GenBank/DDBJ databases">
        <title>WGS assembly of Ceratodon purpureus strain R40.</title>
        <authorList>
            <person name="Carey S.B."/>
            <person name="Jenkins J."/>
            <person name="Shu S."/>
            <person name="Lovell J.T."/>
            <person name="Sreedasyam A."/>
            <person name="Maumus F."/>
            <person name="Tiley G.P."/>
            <person name="Fernandez-Pozo N."/>
            <person name="Barry K."/>
            <person name="Chen C."/>
            <person name="Wang M."/>
            <person name="Lipzen A."/>
            <person name="Daum C."/>
            <person name="Saski C.A."/>
            <person name="Payton A.C."/>
            <person name="Mcbreen J.C."/>
            <person name="Conrad R.E."/>
            <person name="Kollar L.M."/>
            <person name="Olsson S."/>
            <person name="Huttunen S."/>
            <person name="Landis J.B."/>
            <person name="Wickett N.J."/>
            <person name="Johnson M.G."/>
            <person name="Rensing S.A."/>
            <person name="Grimwood J."/>
            <person name="Schmutz J."/>
            <person name="Mcdaniel S.F."/>
        </authorList>
    </citation>
    <scope>NUCLEOTIDE SEQUENCE</scope>
    <source>
        <strain evidence="3">R40</strain>
    </source>
</reference>
<protein>
    <submittedName>
        <fullName evidence="3">Uncharacterized protein</fullName>
    </submittedName>
</protein>
<feature type="compositionally biased region" description="Gly residues" evidence="1">
    <location>
        <begin position="77"/>
        <end position="95"/>
    </location>
</feature>
<feature type="chain" id="PRO_5035819236" evidence="2">
    <location>
        <begin position="29"/>
        <end position="271"/>
    </location>
</feature>
<sequence>MCRPSWVGVAFAAVVLVVTASCVGTASARLLEGDIRAAVLGKDEEDSTMTVAVPDEVDHVLNVEGADLNTKFQGRMLAGGGGGGGGGNRGGGGGGGEEEGVVEEEVVVATSREEGVEAVEVVVEEEAVEVVVEVEEVVAVTGEEGTTTGEEGEAHTVPRTSHQGEAVAEILPEGVEEVVAEEEEEVVVVVVVEAAAAEEVVAEGSALVIAQEEVPEEAVAAVAVETNHRLPRPPQFRPLQRHSHLLRTQSDDHVKIPASKLWTPVKGEAQL</sequence>
<dbReference type="EMBL" id="CM026428">
    <property type="protein sequence ID" value="KAG0567942.1"/>
    <property type="molecule type" value="Genomic_DNA"/>
</dbReference>
<name>A0A8T0HG15_CERPU</name>
<proteinExistence type="predicted"/>
<evidence type="ECO:0000313" key="3">
    <source>
        <dbReference type="EMBL" id="KAG0567942.1"/>
    </source>
</evidence>
<evidence type="ECO:0000256" key="1">
    <source>
        <dbReference type="SAM" id="MobiDB-lite"/>
    </source>
</evidence>
<gene>
    <name evidence="3" type="ORF">KC19_7G173600</name>
</gene>
<organism evidence="3 4">
    <name type="scientific">Ceratodon purpureus</name>
    <name type="common">Fire moss</name>
    <name type="synonym">Dicranum purpureum</name>
    <dbReference type="NCBI Taxonomy" id="3225"/>
    <lineage>
        <taxon>Eukaryota</taxon>
        <taxon>Viridiplantae</taxon>
        <taxon>Streptophyta</taxon>
        <taxon>Embryophyta</taxon>
        <taxon>Bryophyta</taxon>
        <taxon>Bryophytina</taxon>
        <taxon>Bryopsida</taxon>
        <taxon>Dicranidae</taxon>
        <taxon>Pseudoditrichales</taxon>
        <taxon>Ditrichaceae</taxon>
        <taxon>Ceratodon</taxon>
    </lineage>
</organism>
<dbReference type="Proteomes" id="UP000822688">
    <property type="component" value="Chromosome 7"/>
</dbReference>
<keyword evidence="2" id="KW-0732">Signal</keyword>
<evidence type="ECO:0000256" key="2">
    <source>
        <dbReference type="SAM" id="SignalP"/>
    </source>
</evidence>